<accession>A0ABN9XQQ9</accession>
<evidence type="ECO:0000313" key="2">
    <source>
        <dbReference type="Proteomes" id="UP001189429"/>
    </source>
</evidence>
<dbReference type="EMBL" id="CAUYUJ010020855">
    <property type="protein sequence ID" value="CAK0900935.1"/>
    <property type="molecule type" value="Genomic_DNA"/>
</dbReference>
<keyword evidence="2" id="KW-1185">Reference proteome</keyword>
<dbReference type="Proteomes" id="UP001189429">
    <property type="component" value="Unassembled WGS sequence"/>
</dbReference>
<organism evidence="1 2">
    <name type="scientific">Prorocentrum cordatum</name>
    <dbReference type="NCBI Taxonomy" id="2364126"/>
    <lineage>
        <taxon>Eukaryota</taxon>
        <taxon>Sar</taxon>
        <taxon>Alveolata</taxon>
        <taxon>Dinophyceae</taxon>
        <taxon>Prorocentrales</taxon>
        <taxon>Prorocentraceae</taxon>
        <taxon>Prorocentrum</taxon>
    </lineage>
</organism>
<comment type="caution">
    <text evidence="1">The sequence shown here is derived from an EMBL/GenBank/DDBJ whole genome shotgun (WGS) entry which is preliminary data.</text>
</comment>
<sequence>MTFRAPVSAWVDQANDSFVACYDLPDDGVYWTAMLAARKHNPTLLAIIERMISNAQDLDWHWYPSNWLQHSDLEITGPGMLTSVLRAQPVARRPRVTCKLTGTPSELEVVRGDRELPRWYRKAHPDSLVAVADNSEHQAMRTCRDCDSYADLYKRHQVYCSEPGPECRFSAAFITVPPVAPYWSYAGWRTSSSLAGRQKLRWRAPGPCRPRSGPAAHGGAPAAPGRLAACAA</sequence>
<name>A0ABN9XQQ9_9DINO</name>
<dbReference type="Gene3D" id="3.90.550.20">
    <property type="match status" value="1"/>
</dbReference>
<protein>
    <submittedName>
        <fullName evidence="1">Uncharacterized protein</fullName>
    </submittedName>
</protein>
<reference evidence="1" key="1">
    <citation type="submission" date="2023-10" db="EMBL/GenBank/DDBJ databases">
        <authorList>
            <person name="Chen Y."/>
            <person name="Shah S."/>
            <person name="Dougan E. K."/>
            <person name="Thang M."/>
            <person name="Chan C."/>
        </authorList>
    </citation>
    <scope>NUCLEOTIDE SEQUENCE [LARGE SCALE GENOMIC DNA]</scope>
</reference>
<evidence type="ECO:0000313" key="1">
    <source>
        <dbReference type="EMBL" id="CAK0900935.1"/>
    </source>
</evidence>
<proteinExistence type="predicted"/>
<gene>
    <name evidence="1" type="ORF">PCOR1329_LOCUS78072</name>
</gene>